<feature type="transmembrane region" description="Helical" evidence="7">
    <location>
        <begin position="68"/>
        <end position="89"/>
    </location>
</feature>
<dbReference type="OrthoDB" id="162303at2"/>
<accession>A0A562UQX6</accession>
<organism evidence="10 11">
    <name type="scientific">Stackebrandtia albiflava</name>
    <dbReference type="NCBI Taxonomy" id="406432"/>
    <lineage>
        <taxon>Bacteria</taxon>
        <taxon>Bacillati</taxon>
        <taxon>Actinomycetota</taxon>
        <taxon>Actinomycetes</taxon>
        <taxon>Glycomycetales</taxon>
        <taxon>Glycomycetaceae</taxon>
        <taxon>Stackebrandtia</taxon>
    </lineage>
</organism>
<comment type="similarity">
    <text evidence="2 7">Belongs to the DedA family.</text>
</comment>
<feature type="transmembrane region" description="Helical" evidence="7">
    <location>
        <begin position="152"/>
        <end position="175"/>
    </location>
</feature>
<keyword evidence="5 7" id="KW-1133">Transmembrane helix</keyword>
<comment type="subcellular location">
    <subcellularLocation>
        <location evidence="1 7">Cell membrane</location>
        <topology evidence="1 7">Multi-pass membrane protein</topology>
    </subcellularLocation>
</comment>
<gene>
    <name evidence="10" type="ORF">LX16_4805</name>
</gene>
<evidence type="ECO:0000256" key="5">
    <source>
        <dbReference type="ARBA" id="ARBA00022989"/>
    </source>
</evidence>
<keyword evidence="6 7" id="KW-0472">Membrane</keyword>
<keyword evidence="11" id="KW-1185">Reference proteome</keyword>
<feature type="region of interest" description="Disordered" evidence="8">
    <location>
        <begin position="227"/>
        <end position="260"/>
    </location>
</feature>
<sequence>MRRCSTVVGVKELEHAIMIYLEGIMASPWIYVAVFGIAFLDGFFPVVPGETSVIAAGTAAAAFGNPNIGLIIGFAALGAFCGDHVSYAIGRFGFSRLSKPGTRRKAAFDWAHKALLERGGLVLIIARYIPGGRTAITITCGAVRYPLRKFSFFDGIAALSWGVYSAMIGFFAGKIFQDRPLLALLIGFAIAMTVAGVVELVRYLGKRRNRKTAEAVEAVETVVAADVPPENRPGSGPHTMHSVALPTTGTVTPGQGTIGK</sequence>
<evidence type="ECO:0000256" key="1">
    <source>
        <dbReference type="ARBA" id="ARBA00004651"/>
    </source>
</evidence>
<dbReference type="Proteomes" id="UP000321617">
    <property type="component" value="Unassembled WGS sequence"/>
</dbReference>
<dbReference type="InterPro" id="IPR032816">
    <property type="entry name" value="VTT_dom"/>
</dbReference>
<evidence type="ECO:0000256" key="7">
    <source>
        <dbReference type="RuleBase" id="RU367016"/>
    </source>
</evidence>
<evidence type="ECO:0000256" key="4">
    <source>
        <dbReference type="ARBA" id="ARBA00022692"/>
    </source>
</evidence>
<keyword evidence="3 7" id="KW-1003">Cell membrane</keyword>
<protein>
    <submittedName>
        <fullName evidence="10">Membrane protein DedA with SNARE-associated domain</fullName>
    </submittedName>
</protein>
<evidence type="ECO:0000256" key="2">
    <source>
        <dbReference type="ARBA" id="ARBA00010792"/>
    </source>
</evidence>
<evidence type="ECO:0000313" key="10">
    <source>
        <dbReference type="EMBL" id="TWJ08022.1"/>
    </source>
</evidence>
<keyword evidence="4 7" id="KW-0812">Transmembrane</keyword>
<dbReference type="AlphaFoldDB" id="A0A562UQX6"/>
<feature type="compositionally biased region" description="Low complexity" evidence="8">
    <location>
        <begin position="247"/>
        <end position="260"/>
    </location>
</feature>
<dbReference type="Pfam" id="PF09335">
    <property type="entry name" value="VTT_dom"/>
    <property type="match status" value="1"/>
</dbReference>
<evidence type="ECO:0000259" key="9">
    <source>
        <dbReference type="Pfam" id="PF09335"/>
    </source>
</evidence>
<feature type="transmembrane region" description="Helical" evidence="7">
    <location>
        <begin position="181"/>
        <end position="201"/>
    </location>
</feature>
<name>A0A562UQX6_9ACTN</name>
<evidence type="ECO:0000256" key="3">
    <source>
        <dbReference type="ARBA" id="ARBA00022475"/>
    </source>
</evidence>
<evidence type="ECO:0000256" key="8">
    <source>
        <dbReference type="SAM" id="MobiDB-lite"/>
    </source>
</evidence>
<evidence type="ECO:0000256" key="6">
    <source>
        <dbReference type="ARBA" id="ARBA00023136"/>
    </source>
</evidence>
<comment type="caution">
    <text evidence="10">The sequence shown here is derived from an EMBL/GenBank/DDBJ whole genome shotgun (WGS) entry which is preliminary data.</text>
</comment>
<dbReference type="PANTHER" id="PTHR30353:SF0">
    <property type="entry name" value="TRANSMEMBRANE PROTEIN"/>
    <property type="match status" value="1"/>
</dbReference>
<dbReference type="PANTHER" id="PTHR30353">
    <property type="entry name" value="INNER MEMBRANE PROTEIN DEDA-RELATED"/>
    <property type="match status" value="1"/>
</dbReference>
<reference evidence="10 11" key="1">
    <citation type="journal article" date="2013" name="Stand. Genomic Sci.">
        <title>Genomic Encyclopedia of Type Strains, Phase I: The one thousand microbial genomes (KMG-I) project.</title>
        <authorList>
            <person name="Kyrpides N.C."/>
            <person name="Woyke T."/>
            <person name="Eisen J.A."/>
            <person name="Garrity G."/>
            <person name="Lilburn T.G."/>
            <person name="Beck B.J."/>
            <person name="Whitman W.B."/>
            <person name="Hugenholtz P."/>
            <person name="Klenk H.P."/>
        </authorList>
    </citation>
    <scope>NUCLEOTIDE SEQUENCE [LARGE SCALE GENOMIC DNA]</scope>
    <source>
        <strain evidence="10 11">DSM 45044</strain>
    </source>
</reference>
<evidence type="ECO:0000313" key="11">
    <source>
        <dbReference type="Proteomes" id="UP000321617"/>
    </source>
</evidence>
<dbReference type="InterPro" id="IPR032818">
    <property type="entry name" value="DedA-like"/>
</dbReference>
<dbReference type="EMBL" id="VLLL01000009">
    <property type="protein sequence ID" value="TWJ08022.1"/>
    <property type="molecule type" value="Genomic_DNA"/>
</dbReference>
<proteinExistence type="inferred from homology"/>
<feature type="domain" description="VTT" evidence="9">
    <location>
        <begin position="47"/>
        <end position="169"/>
    </location>
</feature>
<feature type="transmembrane region" description="Helical" evidence="7">
    <location>
        <begin position="28"/>
        <end position="48"/>
    </location>
</feature>
<dbReference type="GO" id="GO:0005886">
    <property type="term" value="C:plasma membrane"/>
    <property type="evidence" value="ECO:0007669"/>
    <property type="project" value="UniProtKB-SubCell"/>
</dbReference>